<keyword evidence="2" id="KW-0812">Transmembrane</keyword>
<keyword evidence="2" id="KW-0472">Membrane</keyword>
<dbReference type="EMBL" id="JACCBN010000001">
    <property type="protein sequence ID" value="NYD37834.1"/>
    <property type="molecule type" value="Genomic_DNA"/>
</dbReference>
<feature type="transmembrane region" description="Helical" evidence="2">
    <location>
        <begin position="6"/>
        <end position="30"/>
    </location>
</feature>
<protein>
    <submittedName>
        <fullName evidence="3">Multicomponent Na+:H+ antiporter subunit G</fullName>
    </submittedName>
</protein>
<keyword evidence="4" id="KW-1185">Reference proteome</keyword>
<dbReference type="PANTHER" id="PTHR34703:SF1">
    <property type="entry name" value="ANTIPORTER SUBUNIT MNHG2-RELATED"/>
    <property type="match status" value="1"/>
</dbReference>
<dbReference type="RefSeq" id="WP_179795363.1">
    <property type="nucleotide sequence ID" value="NZ_BAABHP010000025.1"/>
</dbReference>
<dbReference type="NCBIfam" id="TIGR01300">
    <property type="entry name" value="CPA3_mnhG_phaG"/>
    <property type="match status" value="1"/>
</dbReference>
<name>A0A7Y9DYE4_9PSEU</name>
<sequence length="115" mass="12060">MSDGGVLDVIGGVLIVLGTLLVLAAAIGLVRLPDVLSRMHAATKPQTTGLLLVAIGTALHLREAADVWMLVLIGAFALITAPVTAHLVGRLAYRTGGVRHDLLHRDDLDPDATDR</sequence>
<evidence type="ECO:0000313" key="3">
    <source>
        <dbReference type="EMBL" id="NYD37834.1"/>
    </source>
</evidence>
<comment type="similarity">
    <text evidence="1">Belongs to the CPA3 antiporters (TC 2.A.63) subunit G family.</text>
</comment>
<organism evidence="3 4">
    <name type="scientific">Actinomycetospora corticicola</name>
    <dbReference type="NCBI Taxonomy" id="663602"/>
    <lineage>
        <taxon>Bacteria</taxon>
        <taxon>Bacillati</taxon>
        <taxon>Actinomycetota</taxon>
        <taxon>Actinomycetes</taxon>
        <taxon>Pseudonocardiales</taxon>
        <taxon>Pseudonocardiaceae</taxon>
        <taxon>Actinomycetospora</taxon>
    </lineage>
</organism>
<evidence type="ECO:0000313" key="4">
    <source>
        <dbReference type="Proteomes" id="UP000535890"/>
    </source>
</evidence>
<keyword evidence="2" id="KW-1133">Transmembrane helix</keyword>
<feature type="transmembrane region" description="Helical" evidence="2">
    <location>
        <begin position="67"/>
        <end position="89"/>
    </location>
</feature>
<dbReference type="Proteomes" id="UP000535890">
    <property type="component" value="Unassembled WGS sequence"/>
</dbReference>
<dbReference type="InterPro" id="IPR005133">
    <property type="entry name" value="PhaG_MnhG_YufB"/>
</dbReference>
<reference evidence="3 4" key="1">
    <citation type="submission" date="2020-07" db="EMBL/GenBank/DDBJ databases">
        <title>Sequencing the genomes of 1000 actinobacteria strains.</title>
        <authorList>
            <person name="Klenk H.-P."/>
        </authorList>
    </citation>
    <scope>NUCLEOTIDE SEQUENCE [LARGE SCALE GENOMIC DNA]</scope>
    <source>
        <strain evidence="3 4">DSM 45772</strain>
    </source>
</reference>
<dbReference type="GO" id="GO:0015385">
    <property type="term" value="F:sodium:proton antiporter activity"/>
    <property type="evidence" value="ECO:0007669"/>
    <property type="project" value="TreeGrafter"/>
</dbReference>
<dbReference type="NCBIfam" id="NF009314">
    <property type="entry name" value="PRK12674.1-2"/>
    <property type="match status" value="1"/>
</dbReference>
<dbReference type="AlphaFoldDB" id="A0A7Y9DYE4"/>
<dbReference type="PANTHER" id="PTHR34703">
    <property type="entry name" value="ANTIPORTER SUBUNIT MNHG2-RELATED"/>
    <property type="match status" value="1"/>
</dbReference>
<dbReference type="Pfam" id="PF03334">
    <property type="entry name" value="PhaG_MnhG_YufB"/>
    <property type="match status" value="1"/>
</dbReference>
<comment type="caution">
    <text evidence="3">The sequence shown here is derived from an EMBL/GenBank/DDBJ whole genome shotgun (WGS) entry which is preliminary data.</text>
</comment>
<evidence type="ECO:0000256" key="2">
    <source>
        <dbReference type="SAM" id="Phobius"/>
    </source>
</evidence>
<accession>A0A7Y9DYE4</accession>
<evidence type="ECO:0000256" key="1">
    <source>
        <dbReference type="ARBA" id="ARBA00008404"/>
    </source>
</evidence>
<proteinExistence type="inferred from homology"/>
<gene>
    <name evidence="3" type="ORF">BJ983_003936</name>
</gene>